<accession>A0A4C1TWQ4</accession>
<dbReference type="AlphaFoldDB" id="A0A4C1TWQ4"/>
<dbReference type="Proteomes" id="UP000299102">
    <property type="component" value="Unassembled WGS sequence"/>
</dbReference>
<evidence type="ECO:0000313" key="2">
    <source>
        <dbReference type="Proteomes" id="UP000299102"/>
    </source>
</evidence>
<comment type="caution">
    <text evidence="1">The sequence shown here is derived from an EMBL/GenBank/DDBJ whole genome shotgun (WGS) entry which is preliminary data.</text>
</comment>
<gene>
    <name evidence="1" type="ORF">EVAR_93888_1</name>
</gene>
<name>A0A4C1TWQ4_EUMVA</name>
<evidence type="ECO:0000313" key="1">
    <source>
        <dbReference type="EMBL" id="GBP18483.1"/>
    </source>
</evidence>
<proteinExistence type="predicted"/>
<protein>
    <submittedName>
        <fullName evidence="1">Uncharacterized protein</fullName>
    </submittedName>
</protein>
<sequence>MVKYHTLAEYGRKVAAAAHTFPPVSESNGGLLYFPSPHTSPSPNTLPSPHFHLLLTSSSLHQMYHSHPRDCSLTAHTHSYGSTHAGPLIAHGPKKQSPYMVMYADRRAECSDDVIGGQSQGLPSHLCAKAPRSALDVIGHSEIRRGT</sequence>
<keyword evidence="2" id="KW-1185">Reference proteome</keyword>
<organism evidence="1 2">
    <name type="scientific">Eumeta variegata</name>
    <name type="common">Bagworm moth</name>
    <name type="synonym">Eumeta japonica</name>
    <dbReference type="NCBI Taxonomy" id="151549"/>
    <lineage>
        <taxon>Eukaryota</taxon>
        <taxon>Metazoa</taxon>
        <taxon>Ecdysozoa</taxon>
        <taxon>Arthropoda</taxon>
        <taxon>Hexapoda</taxon>
        <taxon>Insecta</taxon>
        <taxon>Pterygota</taxon>
        <taxon>Neoptera</taxon>
        <taxon>Endopterygota</taxon>
        <taxon>Lepidoptera</taxon>
        <taxon>Glossata</taxon>
        <taxon>Ditrysia</taxon>
        <taxon>Tineoidea</taxon>
        <taxon>Psychidae</taxon>
        <taxon>Oiketicinae</taxon>
        <taxon>Eumeta</taxon>
    </lineage>
</organism>
<dbReference type="EMBL" id="BGZK01000097">
    <property type="protein sequence ID" value="GBP18483.1"/>
    <property type="molecule type" value="Genomic_DNA"/>
</dbReference>
<reference evidence="1 2" key="1">
    <citation type="journal article" date="2019" name="Commun. Biol.">
        <title>The bagworm genome reveals a unique fibroin gene that provides high tensile strength.</title>
        <authorList>
            <person name="Kono N."/>
            <person name="Nakamura H."/>
            <person name="Ohtoshi R."/>
            <person name="Tomita M."/>
            <person name="Numata K."/>
            <person name="Arakawa K."/>
        </authorList>
    </citation>
    <scope>NUCLEOTIDE SEQUENCE [LARGE SCALE GENOMIC DNA]</scope>
</reference>